<sequence length="83" mass="8347">MGVALSGAVATSVRQAVTPPTMLGRMTATYRTISFGFVAVGAGGLVTTVIWVAATPLRHMREVPQAASSSVAAEGLTEPSSAA</sequence>
<dbReference type="Proteomes" id="UP001500503">
    <property type="component" value="Unassembled WGS sequence"/>
</dbReference>
<comment type="caution">
    <text evidence="2">The sequence shown here is derived from an EMBL/GenBank/DDBJ whole genome shotgun (WGS) entry which is preliminary data.</text>
</comment>
<evidence type="ECO:0008006" key="4">
    <source>
        <dbReference type="Google" id="ProtNLM"/>
    </source>
</evidence>
<organism evidence="2 3">
    <name type="scientific">Actinoallomurus oryzae</name>
    <dbReference type="NCBI Taxonomy" id="502180"/>
    <lineage>
        <taxon>Bacteria</taxon>
        <taxon>Bacillati</taxon>
        <taxon>Actinomycetota</taxon>
        <taxon>Actinomycetes</taxon>
        <taxon>Streptosporangiales</taxon>
        <taxon>Thermomonosporaceae</taxon>
        <taxon>Actinoallomurus</taxon>
    </lineage>
</organism>
<evidence type="ECO:0000256" key="1">
    <source>
        <dbReference type="SAM" id="Phobius"/>
    </source>
</evidence>
<name>A0ABP8QHA1_9ACTN</name>
<keyword evidence="1" id="KW-0812">Transmembrane</keyword>
<keyword evidence="1" id="KW-0472">Membrane</keyword>
<dbReference type="EMBL" id="BAABHF010000027">
    <property type="protein sequence ID" value="GAA4502476.1"/>
    <property type="molecule type" value="Genomic_DNA"/>
</dbReference>
<accession>A0ABP8QHA1</accession>
<keyword evidence="3" id="KW-1185">Reference proteome</keyword>
<reference evidence="3" key="1">
    <citation type="journal article" date="2019" name="Int. J. Syst. Evol. Microbiol.">
        <title>The Global Catalogue of Microorganisms (GCM) 10K type strain sequencing project: providing services to taxonomists for standard genome sequencing and annotation.</title>
        <authorList>
            <consortium name="The Broad Institute Genomics Platform"/>
            <consortium name="The Broad Institute Genome Sequencing Center for Infectious Disease"/>
            <person name="Wu L."/>
            <person name="Ma J."/>
        </authorList>
    </citation>
    <scope>NUCLEOTIDE SEQUENCE [LARGE SCALE GENOMIC DNA]</scope>
    <source>
        <strain evidence="3">JCM 17933</strain>
    </source>
</reference>
<feature type="transmembrane region" description="Helical" evidence="1">
    <location>
        <begin position="32"/>
        <end position="54"/>
    </location>
</feature>
<proteinExistence type="predicted"/>
<keyword evidence="1" id="KW-1133">Transmembrane helix</keyword>
<gene>
    <name evidence="2" type="ORF">GCM10023191_054090</name>
</gene>
<evidence type="ECO:0000313" key="2">
    <source>
        <dbReference type="EMBL" id="GAA4502476.1"/>
    </source>
</evidence>
<protein>
    <recommendedName>
        <fullName evidence="4">Major facilitator superfamily (MFS) profile domain-containing protein</fullName>
    </recommendedName>
</protein>
<evidence type="ECO:0000313" key="3">
    <source>
        <dbReference type="Proteomes" id="UP001500503"/>
    </source>
</evidence>